<dbReference type="PROSITE" id="PS51257">
    <property type="entry name" value="PROKAR_LIPOPROTEIN"/>
    <property type="match status" value="1"/>
</dbReference>
<dbReference type="EMBL" id="PEZV01000020">
    <property type="protein sequence ID" value="PIT97312.1"/>
    <property type="molecule type" value="Genomic_DNA"/>
</dbReference>
<name>A0A2M6WWX8_9BACT</name>
<evidence type="ECO:0000313" key="2">
    <source>
        <dbReference type="Proteomes" id="UP000228596"/>
    </source>
</evidence>
<accession>A0A2M6WWX8</accession>
<dbReference type="Gene3D" id="2.60.40.420">
    <property type="entry name" value="Cupredoxins - blue copper proteins"/>
    <property type="match status" value="1"/>
</dbReference>
<dbReference type="InterPro" id="IPR008972">
    <property type="entry name" value="Cupredoxin"/>
</dbReference>
<evidence type="ECO:0000313" key="1">
    <source>
        <dbReference type="EMBL" id="PIT97312.1"/>
    </source>
</evidence>
<protein>
    <submittedName>
        <fullName evidence="1">Uncharacterized protein</fullName>
    </submittedName>
</protein>
<dbReference type="AlphaFoldDB" id="A0A2M6WWX8"/>
<proteinExistence type="predicted"/>
<comment type="caution">
    <text evidence="1">The sequence shown here is derived from an EMBL/GenBank/DDBJ whole genome shotgun (WGS) entry which is preliminary data.</text>
</comment>
<reference evidence="2" key="1">
    <citation type="submission" date="2017-09" db="EMBL/GenBank/DDBJ databases">
        <title>Depth-based differentiation of microbial function through sediment-hosted aquifers and enrichment of novel symbionts in the deep terrestrial subsurface.</title>
        <authorList>
            <person name="Probst A.J."/>
            <person name="Ladd B."/>
            <person name="Jarett J.K."/>
            <person name="Geller-Mcgrath D.E."/>
            <person name="Sieber C.M.K."/>
            <person name="Emerson J.B."/>
            <person name="Anantharaman K."/>
            <person name="Thomas B.C."/>
            <person name="Malmstrom R."/>
            <person name="Stieglmeier M."/>
            <person name="Klingl A."/>
            <person name="Woyke T."/>
            <person name="Ryan C.M."/>
            <person name="Banfield J.F."/>
        </authorList>
    </citation>
    <scope>NUCLEOTIDE SEQUENCE [LARGE SCALE GENOMIC DNA]</scope>
</reference>
<dbReference type="Proteomes" id="UP000228596">
    <property type="component" value="Unassembled WGS sequence"/>
</dbReference>
<organism evidence="1 2">
    <name type="scientific">Candidatus Berkelbacteria bacterium CG10_big_fil_rev_8_21_14_0_10_41_12</name>
    <dbReference type="NCBI Taxonomy" id="1974513"/>
    <lineage>
        <taxon>Bacteria</taxon>
        <taxon>Candidatus Berkelbacteria</taxon>
    </lineage>
</organism>
<sequence length="138" mass="15507">MNKLVRISIRTIFASIICTLLLLFTGCKPNINVSSIKQTEAKSPISFVPTQTISFTQNGFEPKYAIVKINKEVTFKNTSDQPVQIASDPYPTDDALPDFASHKPIYPSEKYEYTFTHIGEFGYHNELNPSISGKIMVK</sequence>
<gene>
    <name evidence="1" type="ORF">COT77_02140</name>
</gene>
<dbReference type="SUPFAM" id="SSF49503">
    <property type="entry name" value="Cupredoxins"/>
    <property type="match status" value="1"/>
</dbReference>